<dbReference type="Proteomes" id="UP001174909">
    <property type="component" value="Unassembled WGS sequence"/>
</dbReference>
<dbReference type="Pfam" id="PF13637">
    <property type="entry name" value="Ank_4"/>
    <property type="match status" value="1"/>
</dbReference>
<keyword evidence="10" id="KW-1185">Reference proteome</keyword>
<keyword evidence="2" id="KW-0677">Repeat</keyword>
<evidence type="ECO:0000256" key="3">
    <source>
        <dbReference type="ARBA" id="ARBA00022824"/>
    </source>
</evidence>
<dbReference type="GO" id="GO:0005789">
    <property type="term" value="C:endoplasmic reticulum membrane"/>
    <property type="evidence" value="ECO:0007669"/>
    <property type="project" value="UniProtKB-SubCell"/>
</dbReference>
<reference evidence="9" key="1">
    <citation type="submission" date="2023-03" db="EMBL/GenBank/DDBJ databases">
        <authorList>
            <person name="Steffen K."/>
            <person name="Cardenas P."/>
        </authorList>
    </citation>
    <scope>NUCLEOTIDE SEQUENCE</scope>
</reference>
<feature type="domain" description="Ankyrin repeat" evidence="8">
    <location>
        <begin position="107"/>
        <end position="383"/>
    </location>
</feature>
<evidence type="ECO:0000256" key="6">
    <source>
        <dbReference type="ARBA" id="ARBA00023186"/>
    </source>
</evidence>
<organism evidence="9 10">
    <name type="scientific">Geodia barretti</name>
    <name type="common">Barrett's horny sponge</name>
    <dbReference type="NCBI Taxonomy" id="519541"/>
    <lineage>
        <taxon>Eukaryota</taxon>
        <taxon>Metazoa</taxon>
        <taxon>Porifera</taxon>
        <taxon>Demospongiae</taxon>
        <taxon>Heteroscleromorpha</taxon>
        <taxon>Tetractinellida</taxon>
        <taxon>Astrophorina</taxon>
        <taxon>Geodiidae</taxon>
        <taxon>Geodia</taxon>
    </lineage>
</organism>
<dbReference type="Gene3D" id="1.25.40.20">
    <property type="entry name" value="Ankyrin repeat-containing domain"/>
    <property type="match status" value="1"/>
</dbReference>
<dbReference type="GO" id="GO:0005102">
    <property type="term" value="F:signaling receptor binding"/>
    <property type="evidence" value="ECO:0007669"/>
    <property type="project" value="TreeGrafter"/>
</dbReference>
<keyword evidence="4" id="KW-0040">ANK repeat</keyword>
<dbReference type="GO" id="GO:0006621">
    <property type="term" value="P:protein retention in ER lumen"/>
    <property type="evidence" value="ECO:0007669"/>
    <property type="project" value="TreeGrafter"/>
</dbReference>
<evidence type="ECO:0000256" key="1">
    <source>
        <dbReference type="ARBA" id="ARBA00004586"/>
    </source>
</evidence>
<comment type="caution">
    <text evidence="9">The sequence shown here is derived from an EMBL/GenBank/DDBJ whole genome shotgun (WGS) entry which is preliminary data.</text>
</comment>
<gene>
    <name evidence="9" type="ORF">GBAR_LOCUS31035</name>
</gene>
<name>A0AA35TYR2_GEOBA</name>
<keyword evidence="3" id="KW-0256">Endoplasmic reticulum</keyword>
<dbReference type="InterPro" id="IPR055285">
    <property type="entry name" value="ANKRD13_C"/>
</dbReference>
<comment type="function">
    <text evidence="7">Acts as a molecular chaperone for G protein-coupled receptors, regulating their biogenesis and exit from the ER.</text>
</comment>
<accession>A0AA35TYR2</accession>
<evidence type="ECO:0000256" key="4">
    <source>
        <dbReference type="ARBA" id="ARBA00023043"/>
    </source>
</evidence>
<evidence type="ECO:0000259" key="8">
    <source>
        <dbReference type="Pfam" id="PF11904"/>
    </source>
</evidence>
<dbReference type="AlphaFoldDB" id="A0AA35TYR2"/>
<keyword evidence="6" id="KW-0143">Chaperone</keyword>
<proteinExistence type="predicted"/>
<protein>
    <submittedName>
        <fullName evidence="9">Ankyrin repeat domain-containing protein 13C-B</fullName>
    </submittedName>
</protein>
<dbReference type="Pfam" id="PF11904">
    <property type="entry name" value="ANKRD13_C"/>
    <property type="match status" value="1"/>
</dbReference>
<evidence type="ECO:0000313" key="10">
    <source>
        <dbReference type="Proteomes" id="UP001174909"/>
    </source>
</evidence>
<dbReference type="InterPro" id="IPR036770">
    <property type="entry name" value="Ankyrin_rpt-contain_sf"/>
</dbReference>
<dbReference type="SUPFAM" id="SSF48403">
    <property type="entry name" value="Ankyrin repeat"/>
    <property type="match status" value="1"/>
</dbReference>
<dbReference type="PANTHER" id="PTHR12447">
    <property type="entry name" value="ANKYRIN REPEAT DOMAIN-CONTAINING PROTEIN 13"/>
    <property type="match status" value="1"/>
</dbReference>
<dbReference type="EMBL" id="CASHTH010004413">
    <property type="protein sequence ID" value="CAI8056975.1"/>
    <property type="molecule type" value="Genomic_DNA"/>
</dbReference>
<keyword evidence="5" id="KW-0472">Membrane</keyword>
<comment type="subcellular location">
    <subcellularLocation>
        <location evidence="1">Endoplasmic reticulum membrane</location>
    </subcellularLocation>
</comment>
<sequence length="386" mass="44420">MLGHKELVECLLSHGAVVKEKNKCGWTPLDEAISYGDKNTVRLLLRKLREQTLQGLIQRRQKLISSLQNLDDFYAELKWEFHTWVPLLSRLLPSDVCRIYKSGSCIRLDSTLGDFTGMQWSRGNVSFIFNGEEARSDTLSLVVLDNDSKSYTRMKLMGAAEMEMDLNEHINVLMSKPVVYANMSTQPITVSRAQSGWFFKAEKTERVGEYSTDVYNITNLSLNIRKRREHLTPEQIQERKKMARKVANGQIEEEDLMDEEGEVMCVSLPPPPPSNISWDQYINSPDEEPPQLGRKQDLKVEQKHYKASVCVTEACPIEMRKLLDILEVIAPYKHFHKLRQFCHMKLPPGFPVKLDIPVFPTVTAVITLEKYEEVQTETSKFLVPRD</sequence>
<evidence type="ECO:0000313" key="9">
    <source>
        <dbReference type="EMBL" id="CAI8056975.1"/>
    </source>
</evidence>
<evidence type="ECO:0000256" key="5">
    <source>
        <dbReference type="ARBA" id="ARBA00023136"/>
    </source>
</evidence>
<evidence type="ECO:0000256" key="2">
    <source>
        <dbReference type="ARBA" id="ARBA00022737"/>
    </source>
</evidence>
<dbReference type="InterPro" id="IPR021832">
    <property type="entry name" value="ANKRD13"/>
</dbReference>
<dbReference type="InterPro" id="IPR002110">
    <property type="entry name" value="Ankyrin_rpt"/>
</dbReference>
<dbReference type="PANTHER" id="PTHR12447:SF25">
    <property type="entry name" value="ANKYRIN REPEAT DOMAIN-CONTAINING PROTEIN 13C"/>
    <property type="match status" value="1"/>
</dbReference>
<evidence type="ECO:0000256" key="7">
    <source>
        <dbReference type="ARBA" id="ARBA00037107"/>
    </source>
</evidence>